<accession>A0AAV4F6A8</accession>
<feature type="region of interest" description="Disordered" evidence="1">
    <location>
        <begin position="86"/>
        <end position="113"/>
    </location>
</feature>
<proteinExistence type="predicted"/>
<organism evidence="2 3">
    <name type="scientific">Elysia marginata</name>
    <dbReference type="NCBI Taxonomy" id="1093978"/>
    <lineage>
        <taxon>Eukaryota</taxon>
        <taxon>Metazoa</taxon>
        <taxon>Spiralia</taxon>
        <taxon>Lophotrochozoa</taxon>
        <taxon>Mollusca</taxon>
        <taxon>Gastropoda</taxon>
        <taxon>Heterobranchia</taxon>
        <taxon>Euthyneura</taxon>
        <taxon>Panpulmonata</taxon>
        <taxon>Sacoglossa</taxon>
        <taxon>Placobranchoidea</taxon>
        <taxon>Plakobranchidae</taxon>
        <taxon>Elysia</taxon>
    </lineage>
</organism>
<protein>
    <submittedName>
        <fullName evidence="2">Uncharacterized protein</fullName>
    </submittedName>
</protein>
<dbReference type="EMBL" id="BMAT01004136">
    <property type="protein sequence ID" value="GFR68757.1"/>
    <property type="molecule type" value="Genomic_DNA"/>
</dbReference>
<keyword evidence="3" id="KW-1185">Reference proteome</keyword>
<name>A0AAV4F6A8_9GAST</name>
<evidence type="ECO:0000313" key="2">
    <source>
        <dbReference type="EMBL" id="GFR68757.1"/>
    </source>
</evidence>
<comment type="caution">
    <text evidence="2">The sequence shown here is derived from an EMBL/GenBank/DDBJ whole genome shotgun (WGS) entry which is preliminary data.</text>
</comment>
<evidence type="ECO:0000313" key="3">
    <source>
        <dbReference type="Proteomes" id="UP000762676"/>
    </source>
</evidence>
<evidence type="ECO:0000256" key="1">
    <source>
        <dbReference type="SAM" id="MobiDB-lite"/>
    </source>
</evidence>
<dbReference type="AlphaFoldDB" id="A0AAV4F6A8"/>
<sequence>MDQCYTVSFHAKKKDIATGLHGSPDRLLPTASGSLTHKGAVAVKSQRCSTPTRSFAAHSDSPGYSFNLERGNEMCVQGLSETPTCQVRTGTPSVPVPEPNVYQTTTKSLRHTN</sequence>
<reference evidence="2 3" key="1">
    <citation type="journal article" date="2021" name="Elife">
        <title>Chloroplast acquisition without the gene transfer in kleptoplastic sea slugs, Plakobranchus ocellatus.</title>
        <authorList>
            <person name="Maeda T."/>
            <person name="Takahashi S."/>
            <person name="Yoshida T."/>
            <person name="Shimamura S."/>
            <person name="Takaki Y."/>
            <person name="Nagai Y."/>
            <person name="Toyoda A."/>
            <person name="Suzuki Y."/>
            <person name="Arimoto A."/>
            <person name="Ishii H."/>
            <person name="Satoh N."/>
            <person name="Nishiyama T."/>
            <person name="Hasebe M."/>
            <person name="Maruyama T."/>
            <person name="Minagawa J."/>
            <person name="Obokata J."/>
            <person name="Shigenobu S."/>
        </authorList>
    </citation>
    <scope>NUCLEOTIDE SEQUENCE [LARGE SCALE GENOMIC DNA]</scope>
</reference>
<dbReference type="Proteomes" id="UP000762676">
    <property type="component" value="Unassembled WGS sequence"/>
</dbReference>
<gene>
    <name evidence="2" type="ORF">ElyMa_002029200</name>
</gene>